<gene>
    <name evidence="3" type="ORF">BJ998_008247</name>
</gene>
<dbReference type="RefSeq" id="WP_184869461.1">
    <property type="nucleotide sequence ID" value="NZ_BAAAWY010000011.1"/>
</dbReference>
<keyword evidence="1" id="KW-0808">Transferase</keyword>
<dbReference type="PANTHER" id="PTHR35526">
    <property type="entry name" value="ANTI-SIGMA-F FACTOR RSBW-RELATED"/>
    <property type="match status" value="1"/>
</dbReference>
<dbReference type="Gene3D" id="3.30.565.10">
    <property type="entry name" value="Histidine kinase-like ATPase, C-terminal domain"/>
    <property type="match status" value="1"/>
</dbReference>
<dbReference type="EMBL" id="JACHIR010000002">
    <property type="protein sequence ID" value="MBB5896988.1"/>
    <property type="molecule type" value="Genomic_DNA"/>
</dbReference>
<name>A0A7W9KR99_9PSEU</name>
<reference evidence="3 4" key="1">
    <citation type="submission" date="2020-08" db="EMBL/GenBank/DDBJ databases">
        <title>Sequencing the genomes of 1000 actinobacteria strains.</title>
        <authorList>
            <person name="Klenk H.-P."/>
        </authorList>
    </citation>
    <scope>NUCLEOTIDE SEQUENCE [LARGE SCALE GENOMIC DNA]</scope>
    <source>
        <strain evidence="3 4">DSM 43851</strain>
    </source>
</reference>
<dbReference type="Proteomes" id="UP000585638">
    <property type="component" value="Unassembled WGS sequence"/>
</dbReference>
<keyword evidence="4" id="KW-1185">Reference proteome</keyword>
<dbReference type="SUPFAM" id="SSF55874">
    <property type="entry name" value="ATPase domain of HSP90 chaperone/DNA topoisomerase II/histidine kinase"/>
    <property type="match status" value="1"/>
</dbReference>
<dbReference type="InterPro" id="IPR050267">
    <property type="entry name" value="Anti-sigma-factor_SerPK"/>
</dbReference>
<evidence type="ECO:0000259" key="2">
    <source>
        <dbReference type="Pfam" id="PF13581"/>
    </source>
</evidence>
<keyword evidence="1" id="KW-0418">Kinase</keyword>
<organism evidence="3 4">
    <name type="scientific">Kutzneria kofuensis</name>
    <dbReference type="NCBI Taxonomy" id="103725"/>
    <lineage>
        <taxon>Bacteria</taxon>
        <taxon>Bacillati</taxon>
        <taxon>Actinomycetota</taxon>
        <taxon>Actinomycetes</taxon>
        <taxon>Pseudonocardiales</taxon>
        <taxon>Pseudonocardiaceae</taxon>
        <taxon>Kutzneria</taxon>
    </lineage>
</organism>
<dbReference type="PANTHER" id="PTHR35526:SF3">
    <property type="entry name" value="ANTI-SIGMA-F FACTOR RSBW"/>
    <property type="match status" value="1"/>
</dbReference>
<dbReference type="GO" id="GO:0004674">
    <property type="term" value="F:protein serine/threonine kinase activity"/>
    <property type="evidence" value="ECO:0007669"/>
    <property type="project" value="UniProtKB-KW"/>
</dbReference>
<dbReference type="CDD" id="cd16936">
    <property type="entry name" value="HATPase_RsbW-like"/>
    <property type="match status" value="1"/>
</dbReference>
<keyword evidence="1" id="KW-0723">Serine/threonine-protein kinase</keyword>
<protein>
    <submittedName>
        <fullName evidence="3">Anti-sigma regulatory factor (Ser/Thr protein kinase)</fullName>
    </submittedName>
</protein>
<comment type="caution">
    <text evidence="3">The sequence shown here is derived from an EMBL/GenBank/DDBJ whole genome shotgun (WGS) entry which is preliminary data.</text>
</comment>
<accession>A0A7W9KR99</accession>
<dbReference type="Pfam" id="PF13581">
    <property type="entry name" value="HATPase_c_2"/>
    <property type="match status" value="1"/>
</dbReference>
<dbReference type="InterPro" id="IPR003594">
    <property type="entry name" value="HATPase_dom"/>
</dbReference>
<evidence type="ECO:0000313" key="3">
    <source>
        <dbReference type="EMBL" id="MBB5896988.1"/>
    </source>
</evidence>
<sequence length="135" mass="15051">MRITLSPMLGDFQRLADALAAFARQQSLPERQHYRMRLAAEELFANLVEHADLSAGDRITVQACDLSGLVRLVVTDTAAPFDPTRCDTCPRTSPVEPGGVGLCVLRSISDRLDYRRVDDTNETTVVIMRTERDDD</sequence>
<dbReference type="AlphaFoldDB" id="A0A7W9KR99"/>
<dbReference type="InterPro" id="IPR036890">
    <property type="entry name" value="HATPase_C_sf"/>
</dbReference>
<evidence type="ECO:0000256" key="1">
    <source>
        <dbReference type="ARBA" id="ARBA00022527"/>
    </source>
</evidence>
<proteinExistence type="predicted"/>
<evidence type="ECO:0000313" key="4">
    <source>
        <dbReference type="Proteomes" id="UP000585638"/>
    </source>
</evidence>
<feature type="domain" description="Histidine kinase/HSP90-like ATPase" evidence="2">
    <location>
        <begin position="13"/>
        <end position="128"/>
    </location>
</feature>